<dbReference type="Gene3D" id="1.10.3720.10">
    <property type="entry name" value="MetI-like"/>
    <property type="match status" value="1"/>
</dbReference>
<feature type="domain" description="ABC transmembrane type-1" evidence="8">
    <location>
        <begin position="67"/>
        <end position="257"/>
    </location>
</feature>
<keyword evidence="6 7" id="KW-0472">Membrane</keyword>
<dbReference type="Proteomes" id="UP001519345">
    <property type="component" value="Unassembled WGS sequence"/>
</dbReference>
<reference evidence="9 10" key="1">
    <citation type="submission" date="2021-03" db="EMBL/GenBank/DDBJ databases">
        <title>Genomic Encyclopedia of Type Strains, Phase IV (KMG-IV): sequencing the most valuable type-strain genomes for metagenomic binning, comparative biology and taxonomic classification.</title>
        <authorList>
            <person name="Goeker M."/>
        </authorList>
    </citation>
    <scope>NUCLEOTIDE SEQUENCE [LARGE SCALE GENOMIC DNA]</scope>
    <source>
        <strain evidence="9 10">DSM 25609</strain>
    </source>
</reference>
<dbReference type="RefSeq" id="WP_209462551.1">
    <property type="nucleotide sequence ID" value="NZ_CP110224.1"/>
</dbReference>
<dbReference type="SUPFAM" id="SSF161098">
    <property type="entry name" value="MetI-like"/>
    <property type="match status" value="1"/>
</dbReference>
<evidence type="ECO:0000256" key="1">
    <source>
        <dbReference type="ARBA" id="ARBA00004651"/>
    </source>
</evidence>
<evidence type="ECO:0000256" key="4">
    <source>
        <dbReference type="ARBA" id="ARBA00022692"/>
    </source>
</evidence>
<keyword evidence="2 7" id="KW-0813">Transport</keyword>
<feature type="transmembrane region" description="Helical" evidence="7">
    <location>
        <begin position="236"/>
        <end position="258"/>
    </location>
</feature>
<dbReference type="InterPro" id="IPR000515">
    <property type="entry name" value="MetI-like"/>
</dbReference>
<comment type="caution">
    <text evidence="9">The sequence shown here is derived from an EMBL/GenBank/DDBJ whole genome shotgun (WGS) entry which is preliminary data.</text>
</comment>
<dbReference type="InterPro" id="IPR035906">
    <property type="entry name" value="MetI-like_sf"/>
</dbReference>
<feature type="transmembrane region" description="Helical" evidence="7">
    <location>
        <begin position="138"/>
        <end position="156"/>
    </location>
</feature>
<evidence type="ECO:0000256" key="3">
    <source>
        <dbReference type="ARBA" id="ARBA00022475"/>
    </source>
</evidence>
<dbReference type="CDD" id="cd06261">
    <property type="entry name" value="TM_PBP2"/>
    <property type="match status" value="1"/>
</dbReference>
<organism evidence="9 10">
    <name type="scientific">Virgibacillus natechei</name>
    <dbReference type="NCBI Taxonomy" id="1216297"/>
    <lineage>
        <taxon>Bacteria</taxon>
        <taxon>Bacillati</taxon>
        <taxon>Bacillota</taxon>
        <taxon>Bacilli</taxon>
        <taxon>Bacillales</taxon>
        <taxon>Bacillaceae</taxon>
        <taxon>Virgibacillus</taxon>
    </lineage>
</organism>
<protein>
    <submittedName>
        <fullName evidence="9">Sn-glycerol 3-phosphate transport system permease protein</fullName>
    </submittedName>
</protein>
<evidence type="ECO:0000313" key="10">
    <source>
        <dbReference type="Proteomes" id="UP001519345"/>
    </source>
</evidence>
<evidence type="ECO:0000259" key="8">
    <source>
        <dbReference type="PROSITE" id="PS50928"/>
    </source>
</evidence>
<keyword evidence="4 7" id="KW-0812">Transmembrane</keyword>
<evidence type="ECO:0000256" key="6">
    <source>
        <dbReference type="ARBA" id="ARBA00023136"/>
    </source>
</evidence>
<evidence type="ECO:0000313" key="9">
    <source>
        <dbReference type="EMBL" id="MBP1969367.1"/>
    </source>
</evidence>
<dbReference type="PANTHER" id="PTHR43744">
    <property type="entry name" value="ABC TRANSPORTER PERMEASE PROTEIN MG189-RELATED-RELATED"/>
    <property type="match status" value="1"/>
</dbReference>
<keyword evidence="5 7" id="KW-1133">Transmembrane helix</keyword>
<dbReference type="PROSITE" id="PS50928">
    <property type="entry name" value="ABC_TM1"/>
    <property type="match status" value="1"/>
</dbReference>
<dbReference type="Pfam" id="PF00528">
    <property type="entry name" value="BPD_transp_1"/>
    <property type="match status" value="1"/>
</dbReference>
<name>A0ABS4IEI9_9BACI</name>
<comment type="similarity">
    <text evidence="7">Belongs to the binding-protein-dependent transport system permease family.</text>
</comment>
<accession>A0ABS4IEI9</accession>
<dbReference type="PANTHER" id="PTHR43744:SF8">
    <property type="entry name" value="SN-GLYCEROL-3-PHOSPHATE TRANSPORT SYSTEM PERMEASE PROTEIN UGPE"/>
    <property type="match status" value="1"/>
</dbReference>
<evidence type="ECO:0000256" key="7">
    <source>
        <dbReference type="RuleBase" id="RU363032"/>
    </source>
</evidence>
<proteinExistence type="inferred from homology"/>
<feature type="transmembrane region" description="Helical" evidence="7">
    <location>
        <begin position="102"/>
        <end position="126"/>
    </location>
</feature>
<feature type="transmembrane region" description="Helical" evidence="7">
    <location>
        <begin position="177"/>
        <end position="199"/>
    </location>
</feature>
<gene>
    <name evidence="9" type="ORF">J2Z83_001471</name>
</gene>
<sequence>MMKKVLLYTLLFFSALVLFFPLLYAVSASFMQPQDIYAGNLLPSSLSSINFDAYRDVFNRIPLFHYLTVSFTMSSIVMIGQLIVCSLSAYAFAFIPFKGRDLIFFIFLATMLIPWEATVIPNFLTILNLEWLNTYQGLTFPFFALPFGIFLLRQHFLTIPKELWESAQMDGCSRFRYYLRFVLPLSKTSLSALGIYGFLTTWNQYLWPLLVTNEDSVRPVQIGLKMLIANESSSSWNMVMAAVVAILIPTLLILFVGLKYIREGLTAGALKG</sequence>
<evidence type="ECO:0000256" key="5">
    <source>
        <dbReference type="ARBA" id="ARBA00022989"/>
    </source>
</evidence>
<feature type="transmembrane region" description="Helical" evidence="7">
    <location>
        <begin position="63"/>
        <end position="95"/>
    </location>
</feature>
<comment type="subcellular location">
    <subcellularLocation>
        <location evidence="1 7">Cell membrane</location>
        <topology evidence="1 7">Multi-pass membrane protein</topology>
    </subcellularLocation>
</comment>
<keyword evidence="10" id="KW-1185">Reference proteome</keyword>
<evidence type="ECO:0000256" key="2">
    <source>
        <dbReference type="ARBA" id="ARBA00022448"/>
    </source>
</evidence>
<dbReference type="EMBL" id="JAGGKX010000005">
    <property type="protein sequence ID" value="MBP1969367.1"/>
    <property type="molecule type" value="Genomic_DNA"/>
</dbReference>
<keyword evidence="3" id="KW-1003">Cell membrane</keyword>